<feature type="transmembrane region" description="Helical" evidence="22">
    <location>
        <begin position="74"/>
        <end position="98"/>
    </location>
</feature>
<proteinExistence type="predicted"/>
<evidence type="ECO:0000256" key="10">
    <source>
        <dbReference type="ARBA" id="ARBA00022505"/>
    </source>
</evidence>
<evidence type="ECO:0000313" key="24">
    <source>
        <dbReference type="EMBL" id="TVY93934.1"/>
    </source>
</evidence>
<dbReference type="Gene3D" id="3.10.120.10">
    <property type="entry name" value="Cytochrome b5-like heme/steroid binding domain"/>
    <property type="match status" value="1"/>
</dbReference>
<evidence type="ECO:0000256" key="17">
    <source>
        <dbReference type="ARBA" id="ARBA00023004"/>
    </source>
</evidence>
<evidence type="ECO:0000313" key="25">
    <source>
        <dbReference type="Proteomes" id="UP000315522"/>
    </source>
</evidence>
<keyword evidence="15 22" id="KW-1133">Transmembrane helix</keyword>
<feature type="region of interest" description="Disordered" evidence="21">
    <location>
        <begin position="632"/>
        <end position="651"/>
    </location>
</feature>
<dbReference type="GO" id="GO:0015171">
    <property type="term" value="F:amino acid transmembrane transporter activity"/>
    <property type="evidence" value="ECO:0007669"/>
    <property type="project" value="TreeGrafter"/>
</dbReference>
<feature type="region of interest" description="Disordered" evidence="21">
    <location>
        <begin position="997"/>
        <end position="1018"/>
    </location>
</feature>
<dbReference type="AlphaFoldDB" id="A0A559MLT9"/>
<dbReference type="InterPro" id="IPR008335">
    <property type="entry name" value="Mopterin_OxRdtase_euk"/>
</dbReference>
<gene>
    <name evidence="24" type="ORF">LAWI1_G002041</name>
</gene>
<dbReference type="SMART" id="SM01117">
    <property type="entry name" value="Cyt-b5"/>
    <property type="match status" value="1"/>
</dbReference>
<feature type="transmembrane region" description="Helical" evidence="22">
    <location>
        <begin position="442"/>
        <end position="467"/>
    </location>
</feature>
<dbReference type="Pfam" id="PF00174">
    <property type="entry name" value="Oxidored_molyb"/>
    <property type="match status" value="1"/>
</dbReference>
<keyword evidence="10" id="KW-0500">Molybdenum</keyword>
<dbReference type="Pfam" id="PF00173">
    <property type="entry name" value="Cyt-b5"/>
    <property type="match status" value="1"/>
</dbReference>
<dbReference type="GO" id="GO:0005758">
    <property type="term" value="C:mitochondrial intermembrane space"/>
    <property type="evidence" value="ECO:0007669"/>
    <property type="project" value="UniProtKB-SubCell"/>
</dbReference>
<feature type="transmembrane region" description="Helical" evidence="22">
    <location>
        <begin position="230"/>
        <end position="251"/>
    </location>
</feature>
<dbReference type="InterPro" id="IPR014756">
    <property type="entry name" value="Ig_E-set"/>
</dbReference>
<dbReference type="Pfam" id="PF00324">
    <property type="entry name" value="AA_permease"/>
    <property type="match status" value="1"/>
</dbReference>
<keyword evidence="17" id="KW-0408">Iron</keyword>
<keyword evidence="12 22" id="KW-0812">Transmembrane</keyword>
<evidence type="ECO:0000256" key="2">
    <source>
        <dbReference type="ARBA" id="ARBA00001970"/>
    </source>
</evidence>
<keyword evidence="13" id="KW-0479">Metal-binding</keyword>
<feature type="transmembrane region" description="Helical" evidence="22">
    <location>
        <begin position="156"/>
        <end position="175"/>
    </location>
</feature>
<evidence type="ECO:0000256" key="15">
    <source>
        <dbReference type="ARBA" id="ARBA00022989"/>
    </source>
</evidence>
<comment type="catalytic activity">
    <reaction evidence="20">
        <text>nitrite + NADP(+) + H2O = nitrate + NADPH + H(+)</text>
        <dbReference type="Rhea" id="RHEA:19061"/>
        <dbReference type="ChEBI" id="CHEBI:15377"/>
        <dbReference type="ChEBI" id="CHEBI:15378"/>
        <dbReference type="ChEBI" id="CHEBI:16301"/>
        <dbReference type="ChEBI" id="CHEBI:17632"/>
        <dbReference type="ChEBI" id="CHEBI:57783"/>
        <dbReference type="ChEBI" id="CHEBI:58349"/>
        <dbReference type="EC" id="1.7.1.3"/>
    </reaction>
</comment>
<feature type="region of interest" description="Disordered" evidence="21">
    <location>
        <begin position="1"/>
        <end position="26"/>
    </location>
</feature>
<feature type="domain" description="Cytochrome b5 heme-binding" evidence="23">
    <location>
        <begin position="650"/>
        <end position="728"/>
    </location>
</feature>
<sequence length="1123" mass="123499">MDTKEKYDADVEGSPPPMSSEGDVEMGETNQLSKTLKGRHMQMIAIGGSIGAGLFVGSGSSLNSGGPGWLVIDFMITGFMLLLTVNAMGELAALYPVAGSFYNYSVRFIDPAWGFAMGWNYALNWLVVLPFELTTAGITIAFWTDPNDTGNPSINVGVWITIFLVLVCAIQFFGVKGYGEVEFVLGLIKVVAVVGFIILGIIIDCGGVPTDTRGYIGAHYWHKPGAFRNGFKGFCSVFVTAAFAFGGTELVGLAAAEAANPRKAIPKATKQVFWRITLFYVLSLFLLGLIVPSDNKNLSSASGGNTRYSPFVLSFQLAGIKVLPSIFNAVITISVISVANSSIYGSTRTVQALAAQGMGPKILARVDSKGRPYVVVIIGLLFGCLAYVNEASQGSVIFDWLLALSGLSNFFTWGSICLAHIMFRKAWYMNGRTTDDLPFAAIFGVTGSWIGFFLNCICLAAQFYIALFPIGGAAPSADAFFQAYLAAPIVIAFFVAYKLWYKQWAIGVDLSAIKIDEGRRDYDATAFNEEMRLEREEQAQWPTWKKLVSASITFKGLGSRYVRGFTAPLGWRLASIRAGSRCIHAQERPKKPLSSGVDVRSRPDARYVFSAIVILGLPLCFWLGQTPFQTLQAEAPPDQDSKEEEDGQPRRRIRLDEVKAHGPDSENPWVVRGQSVYDITEWVAGHPGGEVILRAAGGSVEPYWKIFSIHQKQEVYDILEQYRIGCVDERDLVDEQVPADSIIDPFVDDPRRDGKLLVLSATPCNAETPGEELRGFIAPNRLFYVRNHMWVPSIEEEQYRLTIELDDGEEKTYTLMDLREKFPSVTITSTMQCSGNRRKHMTEQCGSTNGLQWNVGAIGNATWTGVRLRDVLLDAGFPIDAPPEEAKHAQFTGLEAYGASVPLQKAIDAHGDVLLAYEMNGSGIPRDHGFPLRVIVPGHVAARSVKWVQRITISDEESLSQWQRRDYKSFGPNEGSKPDWSQARAIQEMPVTSAITSITGSPSESISKPKLTDSSDNKKDSDVVIVEGYAYSGGGREIVRVDISTDDGRTWDQAELVPADAENRGSKAWCWTHWRYQIPASEFRGCVLAVKATDEAYNTQPETHGSIYNVRGNLATAWHRVQV</sequence>
<feature type="transmembrane region" description="Helical" evidence="22">
    <location>
        <begin position="479"/>
        <end position="500"/>
    </location>
</feature>
<dbReference type="GO" id="GO:0016020">
    <property type="term" value="C:membrane"/>
    <property type="evidence" value="ECO:0007669"/>
    <property type="project" value="UniProtKB-SubCell"/>
</dbReference>
<dbReference type="Gene3D" id="2.60.40.650">
    <property type="match status" value="1"/>
</dbReference>
<keyword evidence="25" id="KW-1185">Reference proteome</keyword>
<dbReference type="GO" id="GO:0050464">
    <property type="term" value="F:nitrate reductase (NADPH) activity"/>
    <property type="evidence" value="ECO:0007669"/>
    <property type="project" value="UniProtKB-EC"/>
</dbReference>
<dbReference type="InterPro" id="IPR005066">
    <property type="entry name" value="MoCF_OxRdtse_dimer"/>
</dbReference>
<dbReference type="PANTHER" id="PTHR43341:SF1">
    <property type="entry name" value="GENERAL AMINO-ACID PERMEASE GAP1"/>
    <property type="match status" value="1"/>
</dbReference>
<dbReference type="Proteomes" id="UP000315522">
    <property type="component" value="Unassembled WGS sequence"/>
</dbReference>
<dbReference type="EC" id="1.8.3.1" evidence="6"/>
<dbReference type="FunFam" id="3.90.420.10:FF:000002">
    <property type="entry name" value="sulfite oxidase, mitochondrial"/>
    <property type="match status" value="1"/>
</dbReference>
<dbReference type="EC" id="1.7.1.3" evidence="7"/>
<feature type="transmembrane region" description="Helical" evidence="22">
    <location>
        <begin position="607"/>
        <end position="624"/>
    </location>
</feature>
<keyword evidence="11" id="KW-0349">Heme</keyword>
<evidence type="ECO:0000256" key="3">
    <source>
        <dbReference type="ARBA" id="ARBA00004141"/>
    </source>
</evidence>
<evidence type="ECO:0000256" key="16">
    <source>
        <dbReference type="ARBA" id="ARBA00023002"/>
    </source>
</evidence>
<feature type="transmembrane region" description="Helical" evidence="22">
    <location>
        <begin position="119"/>
        <end position="144"/>
    </location>
</feature>
<dbReference type="InterPro" id="IPR000572">
    <property type="entry name" value="OxRdtase_Mopterin-bd_dom"/>
</dbReference>
<keyword evidence="19 22" id="KW-0472">Membrane</keyword>
<feature type="transmembrane region" description="Helical" evidence="22">
    <location>
        <begin position="311"/>
        <end position="339"/>
    </location>
</feature>
<evidence type="ECO:0000256" key="7">
    <source>
        <dbReference type="ARBA" id="ARBA00012673"/>
    </source>
</evidence>
<dbReference type="EMBL" id="QGML01000062">
    <property type="protein sequence ID" value="TVY93934.1"/>
    <property type="molecule type" value="Genomic_DNA"/>
</dbReference>
<dbReference type="PROSITE" id="PS00218">
    <property type="entry name" value="AMINO_ACID_PERMEASE_1"/>
    <property type="match status" value="1"/>
</dbReference>
<feature type="transmembrane region" description="Helical" evidence="22">
    <location>
        <begin position="400"/>
        <end position="421"/>
    </location>
</feature>
<evidence type="ECO:0000256" key="11">
    <source>
        <dbReference type="ARBA" id="ARBA00022617"/>
    </source>
</evidence>
<dbReference type="InterPro" id="IPR001199">
    <property type="entry name" value="Cyt_B5-like_heme/steroid-bd"/>
</dbReference>
<dbReference type="InterPro" id="IPR004841">
    <property type="entry name" value="AA-permease/SLC12A_dom"/>
</dbReference>
<evidence type="ECO:0000256" key="1">
    <source>
        <dbReference type="ARBA" id="ARBA00001924"/>
    </source>
</evidence>
<feature type="transmembrane region" description="Helical" evidence="22">
    <location>
        <begin position="370"/>
        <end position="388"/>
    </location>
</feature>
<dbReference type="SUPFAM" id="SSF81296">
    <property type="entry name" value="E set domains"/>
    <property type="match status" value="1"/>
</dbReference>
<dbReference type="PROSITE" id="PS50255">
    <property type="entry name" value="CYTOCHROME_B5_2"/>
    <property type="match status" value="1"/>
</dbReference>
<evidence type="ECO:0000256" key="6">
    <source>
        <dbReference type="ARBA" id="ARBA00012505"/>
    </source>
</evidence>
<dbReference type="FunFam" id="3.10.120.10:FF:000007">
    <property type="entry name" value="Sulfite oxidase, mitochondrial"/>
    <property type="match status" value="1"/>
</dbReference>
<comment type="cofactor">
    <cofactor evidence="2">
        <name>heme b</name>
        <dbReference type="ChEBI" id="CHEBI:60344"/>
    </cofactor>
</comment>
<dbReference type="PANTHER" id="PTHR43341">
    <property type="entry name" value="AMINO ACID PERMEASE"/>
    <property type="match status" value="1"/>
</dbReference>
<organism evidence="24 25">
    <name type="scientific">Lachnellula willkommii</name>
    <dbReference type="NCBI Taxonomy" id="215461"/>
    <lineage>
        <taxon>Eukaryota</taxon>
        <taxon>Fungi</taxon>
        <taxon>Dikarya</taxon>
        <taxon>Ascomycota</taxon>
        <taxon>Pezizomycotina</taxon>
        <taxon>Leotiomycetes</taxon>
        <taxon>Helotiales</taxon>
        <taxon>Lachnaceae</taxon>
        <taxon>Lachnellula</taxon>
    </lineage>
</organism>
<evidence type="ECO:0000256" key="5">
    <source>
        <dbReference type="ARBA" id="ARBA00004971"/>
    </source>
</evidence>
<comment type="caution">
    <text evidence="24">The sequence shown here is derived from an EMBL/GenBank/DDBJ whole genome shotgun (WGS) entry which is preliminary data.</text>
</comment>
<comment type="cofactor">
    <cofactor evidence="1">
        <name>Mo-molybdopterin</name>
        <dbReference type="ChEBI" id="CHEBI:71302"/>
    </cofactor>
</comment>
<evidence type="ECO:0000256" key="20">
    <source>
        <dbReference type="ARBA" id="ARBA00049155"/>
    </source>
</evidence>
<feature type="transmembrane region" description="Helical" evidence="22">
    <location>
        <begin position="187"/>
        <end position="210"/>
    </location>
</feature>
<dbReference type="Pfam" id="PF03404">
    <property type="entry name" value="Mo-co_dimer"/>
    <property type="match status" value="1"/>
</dbReference>
<keyword evidence="16" id="KW-0560">Oxidoreductase</keyword>
<evidence type="ECO:0000256" key="21">
    <source>
        <dbReference type="SAM" id="MobiDB-lite"/>
    </source>
</evidence>
<keyword evidence="14" id="KW-0029">Amino-acid transport</keyword>
<protein>
    <recommendedName>
        <fullName evidence="8">Nitrate reductase [NADPH]</fullName>
        <ecNumber evidence="7">1.7.1.3</ecNumber>
        <ecNumber evidence="6">1.8.3.1</ecNumber>
    </recommendedName>
</protein>
<keyword evidence="18" id="KW-0496">Mitochondrion</keyword>
<dbReference type="GO" id="GO:0030151">
    <property type="term" value="F:molybdenum ion binding"/>
    <property type="evidence" value="ECO:0007669"/>
    <property type="project" value="InterPro"/>
</dbReference>
<evidence type="ECO:0000256" key="14">
    <source>
        <dbReference type="ARBA" id="ARBA00022970"/>
    </source>
</evidence>
<evidence type="ECO:0000256" key="19">
    <source>
        <dbReference type="ARBA" id="ARBA00023136"/>
    </source>
</evidence>
<evidence type="ECO:0000259" key="23">
    <source>
        <dbReference type="PROSITE" id="PS50255"/>
    </source>
</evidence>
<evidence type="ECO:0000256" key="4">
    <source>
        <dbReference type="ARBA" id="ARBA00004569"/>
    </source>
</evidence>
<dbReference type="InterPro" id="IPR036400">
    <property type="entry name" value="Cyt_B5-like_heme/steroid_sf"/>
</dbReference>
<evidence type="ECO:0000256" key="8">
    <source>
        <dbReference type="ARBA" id="ARBA00015499"/>
    </source>
</evidence>
<comment type="subcellular location">
    <subcellularLocation>
        <location evidence="3">Membrane</location>
        <topology evidence="3">Multi-pass membrane protein</topology>
    </subcellularLocation>
    <subcellularLocation>
        <location evidence="4">Mitochondrion intermembrane space</location>
    </subcellularLocation>
</comment>
<dbReference type="InterPro" id="IPR004840">
    <property type="entry name" value="Amino_acid_permease_CS"/>
</dbReference>
<evidence type="ECO:0000256" key="22">
    <source>
        <dbReference type="SAM" id="Phobius"/>
    </source>
</evidence>
<dbReference type="PRINTS" id="PR00407">
    <property type="entry name" value="EUMOPTERIN"/>
</dbReference>
<accession>A0A559MLT9</accession>
<comment type="pathway">
    <text evidence="5">Energy metabolism; sulfur metabolism.</text>
</comment>
<dbReference type="GO" id="GO:0008482">
    <property type="term" value="F:sulfite oxidase activity"/>
    <property type="evidence" value="ECO:0007669"/>
    <property type="project" value="UniProtKB-EC"/>
</dbReference>
<name>A0A559MLT9_9HELO</name>
<reference evidence="24 25" key="1">
    <citation type="submission" date="2018-05" db="EMBL/GenBank/DDBJ databases">
        <title>Genome sequencing and assembly of the regulated plant pathogen Lachnellula willkommii and related sister species for the development of diagnostic species identification markers.</title>
        <authorList>
            <person name="Giroux E."/>
            <person name="Bilodeau G."/>
        </authorList>
    </citation>
    <scope>NUCLEOTIDE SEQUENCE [LARGE SCALE GENOMIC DNA]</scope>
    <source>
        <strain evidence="24 25">CBS 172.35</strain>
    </source>
</reference>
<feature type="compositionally biased region" description="Polar residues" evidence="21">
    <location>
        <begin position="997"/>
        <end position="1006"/>
    </location>
</feature>
<dbReference type="Gene3D" id="1.20.1740.10">
    <property type="entry name" value="Amino acid/polyamine transporter I"/>
    <property type="match status" value="1"/>
</dbReference>
<dbReference type="SUPFAM" id="SSF56524">
    <property type="entry name" value="Oxidoreductase molybdopterin-binding domain"/>
    <property type="match status" value="1"/>
</dbReference>
<evidence type="ECO:0000256" key="18">
    <source>
        <dbReference type="ARBA" id="ARBA00023128"/>
    </source>
</evidence>
<feature type="transmembrane region" description="Helical" evidence="22">
    <location>
        <begin position="272"/>
        <end position="291"/>
    </location>
</feature>
<dbReference type="InterPro" id="IPR050524">
    <property type="entry name" value="APC_YAT"/>
</dbReference>
<dbReference type="InterPro" id="IPR036374">
    <property type="entry name" value="OxRdtase_Mopterin-bd_sf"/>
</dbReference>
<evidence type="ECO:0000256" key="13">
    <source>
        <dbReference type="ARBA" id="ARBA00022723"/>
    </source>
</evidence>
<dbReference type="FunFam" id="1.20.1740.10:FF:000017">
    <property type="entry name" value="Amino acid permease"/>
    <property type="match status" value="1"/>
</dbReference>
<keyword evidence="9" id="KW-0813">Transport</keyword>
<evidence type="ECO:0000256" key="12">
    <source>
        <dbReference type="ARBA" id="ARBA00022692"/>
    </source>
</evidence>
<feature type="transmembrane region" description="Helical" evidence="22">
    <location>
        <begin position="43"/>
        <end position="62"/>
    </location>
</feature>
<dbReference type="SUPFAM" id="SSF55856">
    <property type="entry name" value="Cytochrome b5-like heme/steroid binding domain"/>
    <property type="match status" value="1"/>
</dbReference>
<evidence type="ECO:0000256" key="9">
    <source>
        <dbReference type="ARBA" id="ARBA00022448"/>
    </source>
</evidence>
<dbReference type="Gene3D" id="3.90.420.10">
    <property type="entry name" value="Oxidoreductase, molybdopterin-binding domain"/>
    <property type="match status" value="1"/>
</dbReference>